<protein>
    <recommendedName>
        <fullName evidence="10">C2H2-type domain-containing protein</fullName>
    </recommendedName>
</protein>
<keyword evidence="6" id="KW-0805">Transcription regulation</keyword>
<evidence type="ECO:0000256" key="9">
    <source>
        <dbReference type="PROSITE-ProRule" id="PRU00042"/>
    </source>
</evidence>
<dbReference type="Proteomes" id="UP001497623">
    <property type="component" value="Unassembled WGS sequence"/>
</dbReference>
<reference evidence="11 12" key="1">
    <citation type="submission" date="2024-05" db="EMBL/GenBank/DDBJ databases">
        <authorList>
            <person name="Wallberg A."/>
        </authorList>
    </citation>
    <scope>NUCLEOTIDE SEQUENCE [LARGE SCALE GENOMIC DNA]</scope>
</reference>
<dbReference type="GO" id="GO:0010468">
    <property type="term" value="P:regulation of gene expression"/>
    <property type="evidence" value="ECO:0007669"/>
    <property type="project" value="TreeGrafter"/>
</dbReference>
<feature type="domain" description="C2H2-type" evidence="10">
    <location>
        <begin position="86"/>
        <end position="113"/>
    </location>
</feature>
<dbReference type="FunFam" id="3.30.160.60:FF:001158">
    <property type="entry name" value="zinc finger protein 22"/>
    <property type="match status" value="2"/>
</dbReference>
<feature type="domain" description="C2H2-type" evidence="10">
    <location>
        <begin position="58"/>
        <end position="85"/>
    </location>
</feature>
<dbReference type="GO" id="GO:0005634">
    <property type="term" value="C:nucleus"/>
    <property type="evidence" value="ECO:0007669"/>
    <property type="project" value="UniProtKB-SubCell"/>
</dbReference>
<evidence type="ECO:0000313" key="11">
    <source>
        <dbReference type="EMBL" id="CAL4117313.1"/>
    </source>
</evidence>
<organism evidence="11 12">
    <name type="scientific">Meganyctiphanes norvegica</name>
    <name type="common">Northern krill</name>
    <name type="synonym">Thysanopoda norvegica</name>
    <dbReference type="NCBI Taxonomy" id="48144"/>
    <lineage>
        <taxon>Eukaryota</taxon>
        <taxon>Metazoa</taxon>
        <taxon>Ecdysozoa</taxon>
        <taxon>Arthropoda</taxon>
        <taxon>Crustacea</taxon>
        <taxon>Multicrustacea</taxon>
        <taxon>Malacostraca</taxon>
        <taxon>Eumalacostraca</taxon>
        <taxon>Eucarida</taxon>
        <taxon>Euphausiacea</taxon>
        <taxon>Euphausiidae</taxon>
        <taxon>Meganyctiphanes</taxon>
    </lineage>
</organism>
<gene>
    <name evidence="11" type="ORF">MNOR_LOCUS21165</name>
</gene>
<evidence type="ECO:0000313" key="12">
    <source>
        <dbReference type="Proteomes" id="UP001497623"/>
    </source>
</evidence>
<dbReference type="PROSITE" id="PS50157">
    <property type="entry name" value="ZINC_FINGER_C2H2_2"/>
    <property type="match status" value="4"/>
</dbReference>
<dbReference type="InterPro" id="IPR050331">
    <property type="entry name" value="Zinc_finger"/>
</dbReference>
<keyword evidence="3" id="KW-0677">Repeat</keyword>
<evidence type="ECO:0000256" key="2">
    <source>
        <dbReference type="ARBA" id="ARBA00022723"/>
    </source>
</evidence>
<dbReference type="PANTHER" id="PTHR16515">
    <property type="entry name" value="PR DOMAIN ZINC FINGER PROTEIN"/>
    <property type="match status" value="1"/>
</dbReference>
<evidence type="ECO:0000256" key="5">
    <source>
        <dbReference type="ARBA" id="ARBA00022833"/>
    </source>
</evidence>
<dbReference type="PROSITE" id="PS00028">
    <property type="entry name" value="ZINC_FINGER_C2H2_1"/>
    <property type="match status" value="4"/>
</dbReference>
<keyword evidence="7" id="KW-0804">Transcription</keyword>
<evidence type="ECO:0000256" key="8">
    <source>
        <dbReference type="ARBA" id="ARBA00023242"/>
    </source>
</evidence>
<evidence type="ECO:0000256" key="3">
    <source>
        <dbReference type="ARBA" id="ARBA00022737"/>
    </source>
</evidence>
<evidence type="ECO:0000256" key="7">
    <source>
        <dbReference type="ARBA" id="ARBA00023163"/>
    </source>
</evidence>
<keyword evidence="8" id="KW-0539">Nucleus</keyword>
<evidence type="ECO:0000256" key="6">
    <source>
        <dbReference type="ARBA" id="ARBA00023015"/>
    </source>
</evidence>
<dbReference type="InterPro" id="IPR036236">
    <property type="entry name" value="Znf_C2H2_sf"/>
</dbReference>
<dbReference type="FunFam" id="3.30.160.60:FF:000671">
    <property type="entry name" value="Zinc finger protein 26"/>
    <property type="match status" value="1"/>
</dbReference>
<dbReference type="PANTHER" id="PTHR16515:SF67">
    <property type="entry name" value="ZINC FINGER PROTEIN 936"/>
    <property type="match status" value="1"/>
</dbReference>
<dbReference type="Pfam" id="PF00096">
    <property type="entry name" value="zf-C2H2"/>
    <property type="match status" value="4"/>
</dbReference>
<dbReference type="SMART" id="SM00355">
    <property type="entry name" value="ZnF_C2H2"/>
    <property type="match status" value="4"/>
</dbReference>
<comment type="subcellular location">
    <subcellularLocation>
        <location evidence="1">Nucleus</location>
    </subcellularLocation>
</comment>
<evidence type="ECO:0000256" key="1">
    <source>
        <dbReference type="ARBA" id="ARBA00004123"/>
    </source>
</evidence>
<keyword evidence="5" id="KW-0862">Zinc</keyword>
<accession>A0AAV2R9A3</accession>
<evidence type="ECO:0000256" key="4">
    <source>
        <dbReference type="ARBA" id="ARBA00022771"/>
    </source>
</evidence>
<keyword evidence="12" id="KW-1185">Reference proteome</keyword>
<dbReference type="InterPro" id="IPR013087">
    <property type="entry name" value="Znf_C2H2_type"/>
</dbReference>
<feature type="non-terminal residue" evidence="11">
    <location>
        <position position="1"/>
    </location>
</feature>
<evidence type="ECO:0000259" key="10">
    <source>
        <dbReference type="PROSITE" id="PS50157"/>
    </source>
</evidence>
<dbReference type="FunFam" id="3.30.160.60:FF:000012">
    <property type="entry name" value="RB-associated KRAB zinc finger protein-like"/>
    <property type="match status" value="1"/>
</dbReference>
<keyword evidence="2" id="KW-0479">Metal-binding</keyword>
<proteinExistence type="predicted"/>
<dbReference type="Gene3D" id="3.30.160.60">
    <property type="entry name" value="Classic Zinc Finger"/>
    <property type="match status" value="4"/>
</dbReference>
<keyword evidence="4 9" id="KW-0863">Zinc-finger</keyword>
<name>A0AAV2R9A3_MEGNR</name>
<dbReference type="SUPFAM" id="SSF57667">
    <property type="entry name" value="beta-beta-alpha zinc fingers"/>
    <property type="match status" value="3"/>
</dbReference>
<feature type="domain" description="C2H2-type" evidence="10">
    <location>
        <begin position="30"/>
        <end position="57"/>
    </location>
</feature>
<dbReference type="EMBL" id="CAXKWB010016857">
    <property type="protein sequence ID" value="CAL4117313.1"/>
    <property type="molecule type" value="Genomic_DNA"/>
</dbReference>
<sequence length="192" mass="22653">PFQCTQCDKFFSQSCNLIIHLRTHTGEKPYHCSQCDKAYSQHSHLRTHMRHHTGEKPYQCSQCNKVFSRSGHLKSHLKTHTEEKPYQCHQCDKAFRWNNQLLNHLKTHTEDNYYQYTQCNTTFIETDCLQKQQRSNENAVQVGHTDIDSNTDNSSEPIYEFKEDQNDIFIQSDSVHRENVLDEDDANDPLMI</sequence>
<dbReference type="GO" id="GO:0008270">
    <property type="term" value="F:zinc ion binding"/>
    <property type="evidence" value="ECO:0007669"/>
    <property type="project" value="UniProtKB-KW"/>
</dbReference>
<comment type="caution">
    <text evidence="11">The sequence shown here is derived from an EMBL/GenBank/DDBJ whole genome shotgun (WGS) entry which is preliminary data.</text>
</comment>
<dbReference type="AlphaFoldDB" id="A0AAV2R9A3"/>
<feature type="domain" description="C2H2-type" evidence="10">
    <location>
        <begin position="2"/>
        <end position="29"/>
    </location>
</feature>